<keyword evidence="7 9" id="KW-0472">Membrane</keyword>
<dbReference type="GO" id="GO:0032153">
    <property type="term" value="C:cell division site"/>
    <property type="evidence" value="ECO:0007669"/>
    <property type="project" value="UniProtKB-UniRule"/>
</dbReference>
<name>A0A501WQB3_9GAMM</name>
<keyword evidence="5 9" id="KW-0812">Transmembrane</keyword>
<comment type="similarity">
    <text evidence="9">Belongs to the FtsQ/DivIB family. FtsQ subfamily.</text>
</comment>
<dbReference type="Proteomes" id="UP000315901">
    <property type="component" value="Unassembled WGS sequence"/>
</dbReference>
<dbReference type="GO" id="GO:0005886">
    <property type="term" value="C:plasma membrane"/>
    <property type="evidence" value="ECO:0007669"/>
    <property type="project" value="UniProtKB-SubCell"/>
</dbReference>
<evidence type="ECO:0000256" key="9">
    <source>
        <dbReference type="HAMAP-Rule" id="MF_00911"/>
    </source>
</evidence>
<sequence>MRIAALIGALLLILAGLLQGGSDEEVWLPIKQIKITGDLKYTNEAQLMTSYSSLLGSSMVTSAMATFAEVATTPEWVKSAQVRRVWPGTLEIQVTEHEPIARWNQNALLTSDGRVITPGGVTDLPLVALAGPDGTEKTVLDQFGLISQMLSPTQLRVHLLELENRGAWNITFTNGITVKLGRDEILERLQRFVAVYKSDLSGRIEQIVTVDARYPHGIAVRWQEVE</sequence>
<evidence type="ECO:0000256" key="5">
    <source>
        <dbReference type="ARBA" id="ARBA00022692"/>
    </source>
</evidence>
<evidence type="ECO:0000313" key="11">
    <source>
        <dbReference type="EMBL" id="TPE51973.1"/>
    </source>
</evidence>
<evidence type="ECO:0000313" key="12">
    <source>
        <dbReference type="Proteomes" id="UP000315901"/>
    </source>
</evidence>
<dbReference type="GO" id="GO:0043093">
    <property type="term" value="P:FtsZ-dependent cytokinesis"/>
    <property type="evidence" value="ECO:0007669"/>
    <property type="project" value="UniProtKB-UniRule"/>
</dbReference>
<dbReference type="AlphaFoldDB" id="A0A501WQB3"/>
<dbReference type="Pfam" id="PF08478">
    <property type="entry name" value="POTRA_1"/>
    <property type="match status" value="1"/>
</dbReference>
<keyword evidence="6 9" id="KW-1133">Transmembrane helix</keyword>
<evidence type="ECO:0000256" key="1">
    <source>
        <dbReference type="ARBA" id="ARBA00004370"/>
    </source>
</evidence>
<dbReference type="PANTHER" id="PTHR35851">
    <property type="entry name" value="CELL DIVISION PROTEIN FTSQ"/>
    <property type="match status" value="1"/>
</dbReference>
<dbReference type="InterPro" id="IPR005548">
    <property type="entry name" value="Cell_div_FtsQ/DivIB_C"/>
</dbReference>
<dbReference type="InterPro" id="IPR026579">
    <property type="entry name" value="FtsQ"/>
</dbReference>
<evidence type="ECO:0000256" key="7">
    <source>
        <dbReference type="ARBA" id="ARBA00023136"/>
    </source>
</evidence>
<comment type="subcellular location">
    <subcellularLocation>
        <location evidence="9">Cell inner membrane</location>
        <topology evidence="9">Single-pass type II membrane protein</topology>
    </subcellularLocation>
    <subcellularLocation>
        <location evidence="1">Membrane</location>
    </subcellularLocation>
    <text evidence="9">Localizes to the division septum.</text>
</comment>
<keyword evidence="2 9" id="KW-1003">Cell membrane</keyword>
<dbReference type="HAMAP" id="MF_00911">
    <property type="entry name" value="FtsQ_subfam"/>
    <property type="match status" value="1"/>
</dbReference>
<dbReference type="GO" id="GO:0090529">
    <property type="term" value="P:cell septum assembly"/>
    <property type="evidence" value="ECO:0007669"/>
    <property type="project" value="InterPro"/>
</dbReference>
<dbReference type="InterPro" id="IPR045335">
    <property type="entry name" value="FtsQ_C_sf"/>
</dbReference>
<evidence type="ECO:0000256" key="4">
    <source>
        <dbReference type="ARBA" id="ARBA00022618"/>
    </source>
</evidence>
<keyword evidence="8 9" id="KW-0131">Cell cycle</keyword>
<dbReference type="PANTHER" id="PTHR35851:SF1">
    <property type="entry name" value="CELL DIVISION PROTEIN FTSQ"/>
    <property type="match status" value="1"/>
</dbReference>
<dbReference type="Gene3D" id="3.40.50.11690">
    <property type="entry name" value="Cell division protein FtsQ/DivIB"/>
    <property type="match status" value="1"/>
</dbReference>
<dbReference type="PROSITE" id="PS51779">
    <property type="entry name" value="POTRA"/>
    <property type="match status" value="1"/>
</dbReference>
<reference evidence="11 12" key="1">
    <citation type="submission" date="2019-06" db="EMBL/GenBank/DDBJ databases">
        <title>A novel bacterium of genus Marinomonas, isolated from coastal sand.</title>
        <authorList>
            <person name="Huang H."/>
            <person name="Mo K."/>
            <person name="Hu Y."/>
        </authorList>
    </citation>
    <scope>NUCLEOTIDE SEQUENCE [LARGE SCALE GENOMIC DNA]</scope>
    <source>
        <strain evidence="11 12">HB171799</strain>
    </source>
</reference>
<dbReference type="RefSeq" id="WP_140588376.1">
    <property type="nucleotide sequence ID" value="NZ_VFRR01000013.1"/>
</dbReference>
<keyword evidence="4 9" id="KW-0132">Cell division</keyword>
<organism evidence="11 12">
    <name type="scientific">Maribrevibacterium harenarium</name>
    <dbReference type="NCBI Taxonomy" id="2589817"/>
    <lineage>
        <taxon>Bacteria</taxon>
        <taxon>Pseudomonadati</taxon>
        <taxon>Pseudomonadota</taxon>
        <taxon>Gammaproteobacteria</taxon>
        <taxon>Oceanospirillales</taxon>
        <taxon>Oceanospirillaceae</taxon>
        <taxon>Maribrevibacterium</taxon>
    </lineage>
</organism>
<keyword evidence="12" id="KW-1185">Reference proteome</keyword>
<evidence type="ECO:0000259" key="10">
    <source>
        <dbReference type="PROSITE" id="PS51779"/>
    </source>
</evidence>
<protein>
    <recommendedName>
        <fullName evidence="9">Cell division protein FtsQ</fullName>
    </recommendedName>
</protein>
<dbReference type="Gene3D" id="3.10.20.310">
    <property type="entry name" value="membrane protein fhac"/>
    <property type="match status" value="1"/>
</dbReference>
<feature type="domain" description="POTRA" evidence="10">
    <location>
        <begin position="28"/>
        <end position="97"/>
    </location>
</feature>
<evidence type="ECO:0000256" key="3">
    <source>
        <dbReference type="ARBA" id="ARBA00022519"/>
    </source>
</evidence>
<evidence type="ECO:0000256" key="2">
    <source>
        <dbReference type="ARBA" id="ARBA00022475"/>
    </source>
</evidence>
<keyword evidence="3 9" id="KW-0997">Cell inner membrane</keyword>
<evidence type="ECO:0000256" key="6">
    <source>
        <dbReference type="ARBA" id="ARBA00022989"/>
    </source>
</evidence>
<comment type="function">
    <text evidence="9">Essential cell division protein. May link together the upstream cell division proteins, which are predominantly cytoplasmic, with the downstream cell division proteins, which are predominantly periplasmic. May control correct divisome assembly.</text>
</comment>
<comment type="subunit">
    <text evidence="9">Part of a complex composed of FtsB, FtsL and FtsQ.</text>
</comment>
<dbReference type="OrthoDB" id="9790370at2"/>
<dbReference type="Pfam" id="PF03799">
    <property type="entry name" value="FtsQ_DivIB_C"/>
    <property type="match status" value="1"/>
</dbReference>
<proteinExistence type="inferred from homology"/>
<gene>
    <name evidence="9" type="primary">ftsQ</name>
    <name evidence="11" type="ORF">FJM67_08350</name>
</gene>
<evidence type="ECO:0000256" key="8">
    <source>
        <dbReference type="ARBA" id="ARBA00023306"/>
    </source>
</evidence>
<accession>A0A501WQB3</accession>
<dbReference type="InterPro" id="IPR034746">
    <property type="entry name" value="POTRA"/>
</dbReference>
<comment type="caution">
    <text evidence="11">The sequence shown here is derived from an EMBL/GenBank/DDBJ whole genome shotgun (WGS) entry which is preliminary data.</text>
</comment>
<dbReference type="EMBL" id="VFRR01000013">
    <property type="protein sequence ID" value="TPE51973.1"/>
    <property type="molecule type" value="Genomic_DNA"/>
</dbReference>
<dbReference type="InterPro" id="IPR013685">
    <property type="entry name" value="POTRA_FtsQ_type"/>
</dbReference>